<proteinExistence type="predicted"/>
<name>A0A5C3Q0P8_9AGAR</name>
<evidence type="ECO:0000313" key="2">
    <source>
        <dbReference type="Proteomes" id="UP000305067"/>
    </source>
</evidence>
<gene>
    <name evidence="1" type="ORF">BDV98DRAFT_373333</name>
</gene>
<evidence type="ECO:0000313" key="1">
    <source>
        <dbReference type="EMBL" id="TFK95675.1"/>
    </source>
</evidence>
<dbReference type="AlphaFoldDB" id="A0A5C3Q0P8"/>
<keyword evidence="2" id="KW-1185">Reference proteome</keyword>
<reference evidence="1 2" key="1">
    <citation type="journal article" date="2019" name="Nat. Ecol. Evol.">
        <title>Megaphylogeny resolves global patterns of mushroom evolution.</title>
        <authorList>
            <person name="Varga T."/>
            <person name="Krizsan K."/>
            <person name="Foldi C."/>
            <person name="Dima B."/>
            <person name="Sanchez-Garcia M."/>
            <person name="Sanchez-Ramirez S."/>
            <person name="Szollosi G.J."/>
            <person name="Szarkandi J.G."/>
            <person name="Papp V."/>
            <person name="Albert L."/>
            <person name="Andreopoulos W."/>
            <person name="Angelini C."/>
            <person name="Antonin V."/>
            <person name="Barry K.W."/>
            <person name="Bougher N.L."/>
            <person name="Buchanan P."/>
            <person name="Buyck B."/>
            <person name="Bense V."/>
            <person name="Catcheside P."/>
            <person name="Chovatia M."/>
            <person name="Cooper J."/>
            <person name="Damon W."/>
            <person name="Desjardin D."/>
            <person name="Finy P."/>
            <person name="Geml J."/>
            <person name="Haridas S."/>
            <person name="Hughes K."/>
            <person name="Justo A."/>
            <person name="Karasinski D."/>
            <person name="Kautmanova I."/>
            <person name="Kiss B."/>
            <person name="Kocsube S."/>
            <person name="Kotiranta H."/>
            <person name="LaButti K.M."/>
            <person name="Lechner B.E."/>
            <person name="Liimatainen K."/>
            <person name="Lipzen A."/>
            <person name="Lukacs Z."/>
            <person name="Mihaltcheva S."/>
            <person name="Morgado L.N."/>
            <person name="Niskanen T."/>
            <person name="Noordeloos M.E."/>
            <person name="Ohm R.A."/>
            <person name="Ortiz-Santana B."/>
            <person name="Ovrebo C."/>
            <person name="Racz N."/>
            <person name="Riley R."/>
            <person name="Savchenko A."/>
            <person name="Shiryaev A."/>
            <person name="Soop K."/>
            <person name="Spirin V."/>
            <person name="Szebenyi C."/>
            <person name="Tomsovsky M."/>
            <person name="Tulloss R.E."/>
            <person name="Uehling J."/>
            <person name="Grigoriev I.V."/>
            <person name="Vagvolgyi C."/>
            <person name="Papp T."/>
            <person name="Martin F.M."/>
            <person name="Miettinen O."/>
            <person name="Hibbett D.S."/>
            <person name="Nagy L.G."/>
        </authorList>
    </citation>
    <scope>NUCLEOTIDE SEQUENCE [LARGE SCALE GENOMIC DNA]</scope>
    <source>
        <strain evidence="1 2">CBS 309.79</strain>
    </source>
</reference>
<dbReference type="Proteomes" id="UP000305067">
    <property type="component" value="Unassembled WGS sequence"/>
</dbReference>
<sequence>MRHHCFAVFSYPGVSACLLVIPNPSPNVTLFPTLSSLKVICRLLALSLSLSRNGCHAHDVSVLSLLLDLLYKHHVPLSLLLLLGLNCNTNSPGGLRFVPACCLQIPTVYVYCELRSLSVLM</sequence>
<organism evidence="1 2">
    <name type="scientific">Pterulicium gracile</name>
    <dbReference type="NCBI Taxonomy" id="1884261"/>
    <lineage>
        <taxon>Eukaryota</taxon>
        <taxon>Fungi</taxon>
        <taxon>Dikarya</taxon>
        <taxon>Basidiomycota</taxon>
        <taxon>Agaricomycotina</taxon>
        <taxon>Agaricomycetes</taxon>
        <taxon>Agaricomycetidae</taxon>
        <taxon>Agaricales</taxon>
        <taxon>Pleurotineae</taxon>
        <taxon>Pterulaceae</taxon>
        <taxon>Pterulicium</taxon>
    </lineage>
</organism>
<protein>
    <submittedName>
        <fullName evidence="1">Uncharacterized protein</fullName>
    </submittedName>
</protein>
<accession>A0A5C3Q0P8</accession>
<dbReference type="EMBL" id="ML178877">
    <property type="protein sequence ID" value="TFK95675.1"/>
    <property type="molecule type" value="Genomic_DNA"/>
</dbReference>
<dbReference type="PROSITE" id="PS51257">
    <property type="entry name" value="PROKAR_LIPOPROTEIN"/>
    <property type="match status" value="1"/>
</dbReference>